<name>A0A1W0WDB0_HYPEX</name>
<keyword evidence="9" id="KW-1185">Reference proteome</keyword>
<dbReference type="PANTHER" id="PTHR37984:SF5">
    <property type="entry name" value="PROTEIN NYNRIN-LIKE"/>
    <property type="match status" value="1"/>
</dbReference>
<dbReference type="InterPro" id="IPR041373">
    <property type="entry name" value="RT_RNaseH"/>
</dbReference>
<evidence type="ECO:0000256" key="6">
    <source>
        <dbReference type="ARBA" id="ARBA00022918"/>
    </source>
</evidence>
<evidence type="ECO:0000313" key="9">
    <source>
        <dbReference type="Proteomes" id="UP000192578"/>
    </source>
</evidence>
<keyword evidence="6" id="KW-0695">RNA-directed DNA polymerase</keyword>
<organism evidence="8 9">
    <name type="scientific">Hypsibius exemplaris</name>
    <name type="common">Freshwater tardigrade</name>
    <dbReference type="NCBI Taxonomy" id="2072580"/>
    <lineage>
        <taxon>Eukaryota</taxon>
        <taxon>Metazoa</taxon>
        <taxon>Ecdysozoa</taxon>
        <taxon>Tardigrada</taxon>
        <taxon>Eutardigrada</taxon>
        <taxon>Parachela</taxon>
        <taxon>Hypsibioidea</taxon>
        <taxon>Hypsibiidae</taxon>
        <taxon>Hypsibius</taxon>
    </lineage>
</organism>
<dbReference type="GO" id="GO:0016787">
    <property type="term" value="F:hydrolase activity"/>
    <property type="evidence" value="ECO:0007669"/>
    <property type="project" value="UniProtKB-KW"/>
</dbReference>
<dbReference type="InterPro" id="IPR043502">
    <property type="entry name" value="DNA/RNA_pol_sf"/>
</dbReference>
<dbReference type="SUPFAM" id="SSF56672">
    <property type="entry name" value="DNA/RNA polymerases"/>
    <property type="match status" value="1"/>
</dbReference>
<evidence type="ECO:0000313" key="8">
    <source>
        <dbReference type="EMBL" id="OQV13206.1"/>
    </source>
</evidence>
<dbReference type="AlphaFoldDB" id="A0A1W0WDB0"/>
<reference evidence="9" key="1">
    <citation type="submission" date="2017-01" db="EMBL/GenBank/DDBJ databases">
        <title>Comparative genomics of anhydrobiosis in the tardigrade Hypsibius dujardini.</title>
        <authorList>
            <person name="Yoshida Y."/>
            <person name="Koutsovoulos G."/>
            <person name="Laetsch D."/>
            <person name="Stevens L."/>
            <person name="Kumar S."/>
            <person name="Horikawa D."/>
            <person name="Ishino K."/>
            <person name="Komine S."/>
            <person name="Tomita M."/>
            <person name="Blaxter M."/>
            <person name="Arakawa K."/>
        </authorList>
    </citation>
    <scope>NUCLEOTIDE SEQUENCE [LARGE SCALE GENOMIC DNA]</scope>
    <source>
        <strain evidence="9">Z151</strain>
    </source>
</reference>
<dbReference type="Proteomes" id="UP000192578">
    <property type="component" value="Unassembled WGS sequence"/>
</dbReference>
<evidence type="ECO:0000256" key="4">
    <source>
        <dbReference type="ARBA" id="ARBA00022759"/>
    </source>
</evidence>
<gene>
    <name evidence="8" type="ORF">BV898_12530</name>
</gene>
<dbReference type="OrthoDB" id="427924at2759"/>
<keyword evidence="3" id="KW-0540">Nuclease</keyword>
<dbReference type="InterPro" id="IPR050951">
    <property type="entry name" value="Retrovirus_Pol_polyprotein"/>
</dbReference>
<dbReference type="GO" id="GO:0003964">
    <property type="term" value="F:RNA-directed DNA polymerase activity"/>
    <property type="evidence" value="ECO:0007669"/>
    <property type="project" value="UniProtKB-KW"/>
</dbReference>
<dbReference type="Pfam" id="PF17917">
    <property type="entry name" value="RT_RNaseH"/>
    <property type="match status" value="1"/>
</dbReference>
<evidence type="ECO:0000259" key="7">
    <source>
        <dbReference type="Pfam" id="PF17917"/>
    </source>
</evidence>
<keyword evidence="2" id="KW-0548">Nucleotidyltransferase</keyword>
<evidence type="ECO:0000256" key="3">
    <source>
        <dbReference type="ARBA" id="ARBA00022722"/>
    </source>
</evidence>
<keyword evidence="1" id="KW-0808">Transferase</keyword>
<dbReference type="EMBL" id="MTYJ01000128">
    <property type="protein sequence ID" value="OQV13206.1"/>
    <property type="molecule type" value="Genomic_DNA"/>
</dbReference>
<dbReference type="PANTHER" id="PTHR37984">
    <property type="entry name" value="PROTEIN CBG26694"/>
    <property type="match status" value="1"/>
</dbReference>
<keyword evidence="5" id="KW-0378">Hydrolase</keyword>
<sequence length="100" mass="11346">MSDGRPEILAYVSRTLKAAKRNSSACDSKLIAVVWAITEKVHSYVGGSRLFKVVTDHNALVGLLKLKNPKGRLARWVELLRPYHKDRQYRPGREISVPDF</sequence>
<evidence type="ECO:0000256" key="2">
    <source>
        <dbReference type="ARBA" id="ARBA00022695"/>
    </source>
</evidence>
<accession>A0A1W0WDB0</accession>
<evidence type="ECO:0000256" key="5">
    <source>
        <dbReference type="ARBA" id="ARBA00022801"/>
    </source>
</evidence>
<feature type="domain" description="Reverse transcriptase RNase H-like" evidence="7">
    <location>
        <begin position="3"/>
        <end position="83"/>
    </location>
</feature>
<protein>
    <recommendedName>
        <fullName evidence="7">Reverse transcriptase RNase H-like domain-containing protein</fullName>
    </recommendedName>
</protein>
<comment type="caution">
    <text evidence="8">The sequence shown here is derived from an EMBL/GenBank/DDBJ whole genome shotgun (WGS) entry which is preliminary data.</text>
</comment>
<keyword evidence="4" id="KW-0255">Endonuclease</keyword>
<evidence type="ECO:0000256" key="1">
    <source>
        <dbReference type="ARBA" id="ARBA00022679"/>
    </source>
</evidence>
<proteinExistence type="predicted"/>
<dbReference type="GO" id="GO:0004519">
    <property type="term" value="F:endonuclease activity"/>
    <property type="evidence" value="ECO:0007669"/>
    <property type="project" value="UniProtKB-KW"/>
</dbReference>